<evidence type="ECO:0000256" key="10">
    <source>
        <dbReference type="RuleBase" id="RU000461"/>
    </source>
</evidence>
<evidence type="ECO:0000313" key="12">
    <source>
        <dbReference type="EMBL" id="EIT77767.1"/>
    </source>
</evidence>
<dbReference type="PROSITE" id="PS00086">
    <property type="entry name" value="CYTOCHROME_P450"/>
    <property type="match status" value="1"/>
</dbReference>
<dbReference type="GO" id="GO:0016705">
    <property type="term" value="F:oxidoreductase activity, acting on paired donors, with incorporation or reduction of molecular oxygen"/>
    <property type="evidence" value="ECO:0007669"/>
    <property type="project" value="InterPro"/>
</dbReference>
<dbReference type="Gene3D" id="1.10.630.10">
    <property type="entry name" value="Cytochrome P450"/>
    <property type="match status" value="1"/>
</dbReference>
<accession>I7ZZQ2</accession>
<feature type="binding site" description="axial binding residue" evidence="9">
    <location>
        <position position="484"/>
    </location>
    <ligand>
        <name>heme</name>
        <dbReference type="ChEBI" id="CHEBI:30413"/>
    </ligand>
    <ligandPart>
        <name>Fe</name>
        <dbReference type="ChEBI" id="CHEBI:18248"/>
    </ligandPart>
</feature>
<dbReference type="Proteomes" id="UP000002812">
    <property type="component" value="Unassembled WGS sequence"/>
</dbReference>
<sequence>MRRALHVAQVRGLATGQCRPRVQASRSIIRPREEPFRSSVMLILLGLLCLYTGLYVARTYWRLRHFPGPLVARFTDLGRLWWVKTSRSHHHHMGLHSRYGQYVRLGPNMISISDPDAIPLVYPIRPGVPKSDFYRSMMPYTRKGRSLPLVFNTRDEDLHKRLKTPIAHLYSLSNILTFEAFVDQVLEILFRQFEERFVPDQAPFNLGNWLQYFAFDVMGTMSFSRRYGFLEKGRDDTGLLSAIWAFMKAAAPVTQMPWVDLVWNKNPFIALFRATPAQPILNVVLSRINDRRNELYSTTSTPEKVNERDFLSRFMHIQSNSDTIPPWAVTAWSFSNVIAGSDTTAVAMKTLWYNLLLHPATMHRLRKELVQAQQQSKLSHPFPAWNEISGLPYLNACVNEALRIHPPFCLPFERIVPAEGMTIGDHFFPGGTVIGMNPWVINRHRPTFGEDADAWRPERWLEDPARTRQMENTLLSFGAGRRVCLGKNIALLELKKLTSALVLHYELEIVNPEKFQSQNFFFFKQEGLYAAVKRRSAGSPELYPDDAVPH</sequence>
<keyword evidence="8 10" id="KW-0503">Monooxygenase</keyword>
<comment type="cofactor">
    <cofactor evidence="1 9">
        <name>heme</name>
        <dbReference type="ChEBI" id="CHEBI:30413"/>
    </cofactor>
</comment>
<evidence type="ECO:0000256" key="3">
    <source>
        <dbReference type="ARBA" id="ARBA00010617"/>
    </source>
</evidence>
<dbReference type="GO" id="GO:0004497">
    <property type="term" value="F:monooxygenase activity"/>
    <property type="evidence" value="ECO:0007669"/>
    <property type="project" value="UniProtKB-KW"/>
</dbReference>
<dbReference type="InterPro" id="IPR050121">
    <property type="entry name" value="Cytochrome_P450_monoxygenase"/>
</dbReference>
<proteinExistence type="inferred from homology"/>
<evidence type="ECO:0000256" key="2">
    <source>
        <dbReference type="ARBA" id="ARBA00005179"/>
    </source>
</evidence>
<feature type="transmembrane region" description="Helical" evidence="11">
    <location>
        <begin position="40"/>
        <end position="57"/>
    </location>
</feature>
<keyword evidence="5 9" id="KW-0479">Metal-binding</keyword>
<dbReference type="PRINTS" id="PR00465">
    <property type="entry name" value="EP450IV"/>
</dbReference>
<dbReference type="PANTHER" id="PTHR24305">
    <property type="entry name" value="CYTOCHROME P450"/>
    <property type="match status" value="1"/>
</dbReference>
<dbReference type="CDD" id="cd11060">
    <property type="entry name" value="CYP57A1-like"/>
    <property type="match status" value="1"/>
</dbReference>
<protein>
    <submittedName>
        <fullName evidence="12">Cytochrome protein</fullName>
    </submittedName>
</protein>
<comment type="caution">
    <text evidence="12">The sequence shown here is derived from an EMBL/GenBank/DDBJ whole genome shotgun (WGS) entry which is preliminary data.</text>
</comment>
<dbReference type="InterPro" id="IPR002403">
    <property type="entry name" value="Cyt_P450_E_grp-IV"/>
</dbReference>
<dbReference type="GO" id="GO:0020037">
    <property type="term" value="F:heme binding"/>
    <property type="evidence" value="ECO:0007669"/>
    <property type="project" value="InterPro"/>
</dbReference>
<dbReference type="InterPro" id="IPR036396">
    <property type="entry name" value="Cyt_P450_sf"/>
</dbReference>
<dbReference type="InterPro" id="IPR017972">
    <property type="entry name" value="Cyt_P450_CS"/>
</dbReference>
<dbReference type="SUPFAM" id="SSF48264">
    <property type="entry name" value="Cytochrome P450"/>
    <property type="match status" value="1"/>
</dbReference>
<dbReference type="InterPro" id="IPR001128">
    <property type="entry name" value="Cyt_P450"/>
</dbReference>
<comment type="pathway">
    <text evidence="2">Secondary metabolite biosynthesis.</text>
</comment>
<organism evidence="12 13">
    <name type="scientific">Aspergillus oryzae (strain 3.042)</name>
    <name type="common">Yellow koji mold</name>
    <dbReference type="NCBI Taxonomy" id="1160506"/>
    <lineage>
        <taxon>Eukaryota</taxon>
        <taxon>Fungi</taxon>
        <taxon>Dikarya</taxon>
        <taxon>Ascomycota</taxon>
        <taxon>Pezizomycotina</taxon>
        <taxon>Eurotiomycetes</taxon>
        <taxon>Eurotiomycetidae</taxon>
        <taxon>Eurotiales</taxon>
        <taxon>Aspergillaceae</taxon>
        <taxon>Aspergillus</taxon>
        <taxon>Aspergillus subgen. Circumdati</taxon>
    </lineage>
</organism>
<evidence type="ECO:0000256" key="11">
    <source>
        <dbReference type="SAM" id="Phobius"/>
    </source>
</evidence>
<reference evidence="13" key="2">
    <citation type="submission" date="2012-06" db="EMBL/GenBank/DDBJ databases">
        <title>Comparative genomic analyses of Aspergillus oryzae 3.042 and A. oryzae RIB40 for soy-sauce fermentation.</title>
        <authorList>
            <person name="Zhao G."/>
            <person name="Hou L."/>
            <person name="Wang C."/>
            <person name="Cao X."/>
        </authorList>
    </citation>
    <scope>NUCLEOTIDE SEQUENCE [LARGE SCALE GENOMIC DNA]</scope>
    <source>
        <strain evidence="13">3.042</strain>
    </source>
</reference>
<comment type="similarity">
    <text evidence="3 10">Belongs to the cytochrome P450 family.</text>
</comment>
<dbReference type="EMBL" id="AKHY01000144">
    <property type="protein sequence ID" value="EIT77767.1"/>
    <property type="molecule type" value="Genomic_DNA"/>
</dbReference>
<keyword evidence="11" id="KW-0812">Transmembrane</keyword>
<keyword evidence="11" id="KW-1133">Transmembrane helix</keyword>
<dbReference type="PANTHER" id="PTHR24305:SF175">
    <property type="entry name" value="CYTOCHROME P450 MONOOXYGENASE PKFB"/>
    <property type="match status" value="1"/>
</dbReference>
<keyword evidence="4 9" id="KW-0349">Heme</keyword>
<evidence type="ECO:0000256" key="5">
    <source>
        <dbReference type="ARBA" id="ARBA00022723"/>
    </source>
</evidence>
<dbReference type="OrthoDB" id="3934656at2759"/>
<keyword evidence="7 9" id="KW-0408">Iron</keyword>
<keyword evidence="11" id="KW-0472">Membrane</keyword>
<evidence type="ECO:0000313" key="13">
    <source>
        <dbReference type="Proteomes" id="UP000002812"/>
    </source>
</evidence>
<gene>
    <name evidence="12" type="ORF">Ao3042_06049</name>
</gene>
<evidence type="ECO:0000256" key="8">
    <source>
        <dbReference type="ARBA" id="ARBA00023033"/>
    </source>
</evidence>
<dbReference type="GO" id="GO:0005506">
    <property type="term" value="F:iron ion binding"/>
    <property type="evidence" value="ECO:0007669"/>
    <property type="project" value="InterPro"/>
</dbReference>
<dbReference type="FunFam" id="1.10.630.10:FF:000050">
    <property type="entry name" value="Cytochrome P450 monooxygenase"/>
    <property type="match status" value="1"/>
</dbReference>
<evidence type="ECO:0000256" key="6">
    <source>
        <dbReference type="ARBA" id="ARBA00023002"/>
    </source>
</evidence>
<evidence type="ECO:0000256" key="1">
    <source>
        <dbReference type="ARBA" id="ARBA00001971"/>
    </source>
</evidence>
<evidence type="ECO:0000256" key="4">
    <source>
        <dbReference type="ARBA" id="ARBA00022617"/>
    </source>
</evidence>
<reference evidence="12 13" key="1">
    <citation type="journal article" date="2012" name="Eukaryot. Cell">
        <title>Draft genome sequence of Aspergillus oryzae strain 3.042.</title>
        <authorList>
            <person name="Zhao G."/>
            <person name="Yao Y."/>
            <person name="Qi W."/>
            <person name="Wang C."/>
            <person name="Hou L."/>
            <person name="Zeng B."/>
            <person name="Cao X."/>
        </authorList>
    </citation>
    <scope>NUCLEOTIDE SEQUENCE [LARGE SCALE GENOMIC DNA]</scope>
    <source>
        <strain evidence="12 13">3.042</strain>
    </source>
</reference>
<keyword evidence="6 10" id="KW-0560">Oxidoreductase</keyword>
<dbReference type="AlphaFoldDB" id="I7ZZQ2"/>
<name>I7ZZQ2_ASPO3</name>
<evidence type="ECO:0000256" key="7">
    <source>
        <dbReference type="ARBA" id="ARBA00023004"/>
    </source>
</evidence>
<evidence type="ECO:0000256" key="9">
    <source>
        <dbReference type="PIRSR" id="PIRSR602403-1"/>
    </source>
</evidence>
<dbReference type="HOGENOM" id="CLU_001570_14_0_1"/>
<dbReference type="Pfam" id="PF00067">
    <property type="entry name" value="p450"/>
    <property type="match status" value="1"/>
</dbReference>
<dbReference type="PRINTS" id="PR00385">
    <property type="entry name" value="P450"/>
</dbReference>